<gene>
    <name evidence="3" type="ORF">OKA104_LOCUS17588</name>
    <name evidence="2" type="ORF">VCS650_LOCUS32099</name>
</gene>
<dbReference type="EMBL" id="CAJOAY010001054">
    <property type="protein sequence ID" value="CAF3785287.1"/>
    <property type="molecule type" value="Genomic_DNA"/>
</dbReference>
<protein>
    <recommendedName>
        <fullName evidence="1">Helix-turn-helix domain-containing protein</fullName>
    </recommendedName>
</protein>
<dbReference type="EMBL" id="CAJNON010000570">
    <property type="protein sequence ID" value="CAF1320250.1"/>
    <property type="molecule type" value="Genomic_DNA"/>
</dbReference>
<proteinExistence type="predicted"/>
<evidence type="ECO:0000259" key="1">
    <source>
        <dbReference type="Pfam" id="PF26215"/>
    </source>
</evidence>
<dbReference type="Proteomes" id="UP000663881">
    <property type="component" value="Unassembled WGS sequence"/>
</dbReference>
<dbReference type="PANTHER" id="PTHR21301">
    <property type="entry name" value="REVERSE TRANSCRIPTASE"/>
    <property type="match status" value="1"/>
</dbReference>
<evidence type="ECO:0000313" key="2">
    <source>
        <dbReference type="EMBL" id="CAF1320250.1"/>
    </source>
</evidence>
<dbReference type="AlphaFoldDB" id="A0A819ABZ5"/>
<accession>A0A819ABZ5</accession>
<comment type="caution">
    <text evidence="3">The sequence shown here is derived from an EMBL/GenBank/DDBJ whole genome shotgun (WGS) entry which is preliminary data.</text>
</comment>
<evidence type="ECO:0000313" key="4">
    <source>
        <dbReference type="Proteomes" id="UP000663881"/>
    </source>
</evidence>
<dbReference type="OrthoDB" id="10052994at2759"/>
<evidence type="ECO:0000313" key="3">
    <source>
        <dbReference type="EMBL" id="CAF3785287.1"/>
    </source>
</evidence>
<name>A0A819ABZ5_9BILA</name>
<organism evidence="3 4">
    <name type="scientific">Adineta steineri</name>
    <dbReference type="NCBI Taxonomy" id="433720"/>
    <lineage>
        <taxon>Eukaryota</taxon>
        <taxon>Metazoa</taxon>
        <taxon>Spiralia</taxon>
        <taxon>Gnathifera</taxon>
        <taxon>Rotifera</taxon>
        <taxon>Eurotatoria</taxon>
        <taxon>Bdelloidea</taxon>
        <taxon>Adinetida</taxon>
        <taxon>Adinetidae</taxon>
        <taxon>Adineta</taxon>
    </lineage>
</organism>
<sequence length="591" mass="69997">MVDQINGSVDIVVQLFDNYDNGSDDDDELNNDNNISICSFDMKNNTLALQQKKEIAIVRIPDYRLNARSLYSIHKNDIQLIRQLFKEQNRLLLKTYQSNAMYSCTMDEFEQKTSAFIEQTNAYSLIQEFSKTNRHCVRKYLDNLVDTVNTTLDNLLQCQSITSMQYEEMKVLRSKVRLDYLFFLSDTRKIEVSVQPIMISCASPFINISRLLNRLLKPIYDQIAFNTTFFKGSDAVQALHTYENNGYLRSTTMFVTLHMNHILTIFPHHQSIEILERFLSDNVSSKEIQGISISTMIQLVRLILDNQWFIYRNNKIYRQILGGGSGSPFMSLLVNIILLDWQKEFVLHLQQEKEVYGRCFNDIFFTWNKSKEELDHFIQKLNSRNASIQVQFTIGTQIDYLDTSIRFFYDEINNISELETQVNHESNAEPYALPYIYNHPSHMYNKLIRAALIRATLCCSSIYEFQQERQYIELSFKTNHFPDNFINEHVTVFFLEFNMKVFDYMMYDEETYQELRKNILEYDQKCIQNKLKQQQQAQNYNLQYVSLSTKNKLFRHLKQYSQRQRTRSHDSSHSKFYMDVVGRPKYPSNTK</sequence>
<dbReference type="PANTHER" id="PTHR21301:SF10">
    <property type="entry name" value="REVERSE TRANSCRIPTASE DOMAIN-CONTAINING PROTEIN"/>
    <property type="match status" value="1"/>
</dbReference>
<reference evidence="3" key="1">
    <citation type="submission" date="2021-02" db="EMBL/GenBank/DDBJ databases">
        <authorList>
            <person name="Nowell W R."/>
        </authorList>
    </citation>
    <scope>NUCLEOTIDE SEQUENCE</scope>
</reference>
<dbReference type="Pfam" id="PF26215">
    <property type="entry name" value="HTH_animal"/>
    <property type="match status" value="1"/>
</dbReference>
<dbReference type="Proteomes" id="UP000663891">
    <property type="component" value="Unassembled WGS sequence"/>
</dbReference>
<dbReference type="InterPro" id="IPR058912">
    <property type="entry name" value="HTH_animal"/>
</dbReference>
<feature type="domain" description="Helix-turn-helix" evidence="1">
    <location>
        <begin position="433"/>
        <end position="489"/>
    </location>
</feature>